<gene>
    <name evidence="1" type="ORF">J2S17_002255</name>
</gene>
<dbReference type="RefSeq" id="WP_307474978.1">
    <property type="nucleotide sequence ID" value="NZ_JAUSUB010000008.1"/>
</dbReference>
<evidence type="ECO:0000313" key="1">
    <source>
        <dbReference type="EMBL" id="MDQ0270380.1"/>
    </source>
</evidence>
<dbReference type="Proteomes" id="UP001238088">
    <property type="component" value="Unassembled WGS sequence"/>
</dbReference>
<organism evidence="1 2">
    <name type="scientific">Cytobacillus purgationiresistens</name>
    <dbReference type="NCBI Taxonomy" id="863449"/>
    <lineage>
        <taxon>Bacteria</taxon>
        <taxon>Bacillati</taxon>
        <taxon>Bacillota</taxon>
        <taxon>Bacilli</taxon>
        <taxon>Bacillales</taxon>
        <taxon>Bacillaceae</taxon>
        <taxon>Cytobacillus</taxon>
    </lineage>
</organism>
<protein>
    <submittedName>
        <fullName evidence="1">Uncharacterized protein</fullName>
    </submittedName>
</protein>
<accession>A0ABU0AK03</accession>
<comment type="caution">
    <text evidence="1">The sequence shown here is derived from an EMBL/GenBank/DDBJ whole genome shotgun (WGS) entry which is preliminary data.</text>
</comment>
<evidence type="ECO:0000313" key="2">
    <source>
        <dbReference type="Proteomes" id="UP001238088"/>
    </source>
</evidence>
<dbReference type="EMBL" id="JAUSUB010000008">
    <property type="protein sequence ID" value="MDQ0270380.1"/>
    <property type="molecule type" value="Genomic_DNA"/>
</dbReference>
<proteinExistence type="predicted"/>
<keyword evidence="2" id="KW-1185">Reference proteome</keyword>
<name>A0ABU0AK03_9BACI</name>
<reference evidence="1 2" key="1">
    <citation type="submission" date="2023-07" db="EMBL/GenBank/DDBJ databases">
        <title>Genomic Encyclopedia of Type Strains, Phase IV (KMG-IV): sequencing the most valuable type-strain genomes for metagenomic binning, comparative biology and taxonomic classification.</title>
        <authorList>
            <person name="Goeker M."/>
        </authorList>
    </citation>
    <scope>NUCLEOTIDE SEQUENCE [LARGE SCALE GENOMIC DNA]</scope>
    <source>
        <strain evidence="1 2">DSM 23494</strain>
    </source>
</reference>
<sequence length="78" mass="8911">MEETALEKVPAEDYNAIHSTYDGSVTDNHQVGYLIEEPKLFNNKTGLFHLTYFREFTETPSNSMNTRGSYGTCNYSMC</sequence>